<dbReference type="AlphaFoldDB" id="A0A0F9HZB8"/>
<dbReference type="PANTHER" id="PTHR43157:SF31">
    <property type="entry name" value="PHOSPHATIDYLINOSITOL-GLYCAN BIOSYNTHESIS CLASS F PROTEIN"/>
    <property type="match status" value="1"/>
</dbReference>
<reference evidence="2" key="1">
    <citation type="journal article" date="2015" name="Nature">
        <title>Complex archaea that bridge the gap between prokaryotes and eukaryotes.</title>
        <authorList>
            <person name="Spang A."/>
            <person name="Saw J.H."/>
            <person name="Jorgensen S.L."/>
            <person name="Zaremba-Niedzwiedzka K."/>
            <person name="Martijn J."/>
            <person name="Lind A.E."/>
            <person name="van Eijk R."/>
            <person name="Schleper C."/>
            <person name="Guy L."/>
            <person name="Ettema T.J."/>
        </authorList>
    </citation>
    <scope>NUCLEOTIDE SEQUENCE</scope>
</reference>
<sequence length="294" mass="32416">MTNKQTILIAGATGNIGGGAAVALAKRGARVVLLGRYTERLKARVNLVRAALSEAQIDYQDTDIAMLVIDFSDLESVKNAAAEAMNRFPMINGLILSVGVIVQKGPKILDNGHEVMFATNVMGPFLFIQLLLKRMQQSDGLILHVVNESYKEIDWEDLESIRNHKTRTAYVRTKTCNRVIAAELARRYSEKISSVAFSPPLIIDKSDPELAKRWPSGVMGFVWKILTALLANPPAVAGEPIANLMLSYQDRSAINGALFKLDKRVKKADKAMNDDVLGKRLWDELVLLTGLKAE</sequence>
<dbReference type="InterPro" id="IPR036291">
    <property type="entry name" value="NAD(P)-bd_dom_sf"/>
</dbReference>
<comment type="caution">
    <text evidence="2">The sequence shown here is derived from an EMBL/GenBank/DDBJ whole genome shotgun (WGS) entry which is preliminary data.</text>
</comment>
<dbReference type="EMBL" id="LAZR01015557">
    <property type="protein sequence ID" value="KKM08477.1"/>
    <property type="molecule type" value="Genomic_DNA"/>
</dbReference>
<organism evidence="2">
    <name type="scientific">marine sediment metagenome</name>
    <dbReference type="NCBI Taxonomy" id="412755"/>
    <lineage>
        <taxon>unclassified sequences</taxon>
        <taxon>metagenomes</taxon>
        <taxon>ecological metagenomes</taxon>
    </lineage>
</organism>
<accession>A0A0F9HZB8</accession>
<gene>
    <name evidence="2" type="ORF">LCGC14_1724070</name>
</gene>
<protein>
    <submittedName>
        <fullName evidence="2">Uncharacterized protein</fullName>
    </submittedName>
</protein>
<name>A0A0F9HZB8_9ZZZZ</name>
<keyword evidence="1" id="KW-0560">Oxidoreductase</keyword>
<dbReference type="InterPro" id="IPR002347">
    <property type="entry name" value="SDR_fam"/>
</dbReference>
<evidence type="ECO:0000256" key="1">
    <source>
        <dbReference type="ARBA" id="ARBA00023002"/>
    </source>
</evidence>
<dbReference type="PANTHER" id="PTHR43157">
    <property type="entry name" value="PHOSPHATIDYLINOSITOL-GLYCAN BIOSYNTHESIS CLASS F PROTEIN-RELATED"/>
    <property type="match status" value="1"/>
</dbReference>
<dbReference type="SUPFAM" id="SSF51735">
    <property type="entry name" value="NAD(P)-binding Rossmann-fold domains"/>
    <property type="match status" value="1"/>
</dbReference>
<evidence type="ECO:0000313" key="2">
    <source>
        <dbReference type="EMBL" id="KKM08477.1"/>
    </source>
</evidence>
<dbReference type="GO" id="GO:0016491">
    <property type="term" value="F:oxidoreductase activity"/>
    <property type="evidence" value="ECO:0007669"/>
    <property type="project" value="UniProtKB-KW"/>
</dbReference>
<proteinExistence type="predicted"/>
<dbReference type="Gene3D" id="3.40.50.720">
    <property type="entry name" value="NAD(P)-binding Rossmann-like Domain"/>
    <property type="match status" value="1"/>
</dbReference>
<dbReference type="Pfam" id="PF00106">
    <property type="entry name" value="adh_short"/>
    <property type="match status" value="1"/>
</dbReference>